<gene>
    <name evidence="2" type="primary">a5-L</name>
    <name evidence="2" type="ORF">Hamer_G016009</name>
</gene>
<dbReference type="InterPro" id="IPR035810">
    <property type="entry name" value="PEBP_euk"/>
</dbReference>
<dbReference type="InterPro" id="IPR008914">
    <property type="entry name" value="PEBP"/>
</dbReference>
<dbReference type="Gene3D" id="3.90.280.10">
    <property type="entry name" value="PEBP-like"/>
    <property type="match status" value="1"/>
</dbReference>
<feature type="region of interest" description="Disordered" evidence="1">
    <location>
        <begin position="203"/>
        <end position="321"/>
    </location>
</feature>
<keyword evidence="3" id="KW-1185">Reference proteome</keyword>
<organism evidence="2 3">
    <name type="scientific">Homarus americanus</name>
    <name type="common">American lobster</name>
    <dbReference type="NCBI Taxonomy" id="6706"/>
    <lineage>
        <taxon>Eukaryota</taxon>
        <taxon>Metazoa</taxon>
        <taxon>Ecdysozoa</taxon>
        <taxon>Arthropoda</taxon>
        <taxon>Crustacea</taxon>
        <taxon>Multicrustacea</taxon>
        <taxon>Malacostraca</taxon>
        <taxon>Eumalacostraca</taxon>
        <taxon>Eucarida</taxon>
        <taxon>Decapoda</taxon>
        <taxon>Pleocyemata</taxon>
        <taxon>Astacidea</taxon>
        <taxon>Nephropoidea</taxon>
        <taxon>Nephropidae</taxon>
        <taxon>Homarus</taxon>
    </lineage>
</organism>
<evidence type="ECO:0000256" key="1">
    <source>
        <dbReference type="SAM" id="MobiDB-lite"/>
    </source>
</evidence>
<sequence>MTETQSESGQVQAAAPPEEPRRGTETLSHIYSARCTHNTSSGPYVPLIQVYAQHISGPYVPLIQVYAQHISSPYVPLIQVYVQHISGPYVPLIQVYAQHISGPYVPLIQVYAQHISSPYVPLTQVYVQHISCPYVPLIQVYAQHISSPYVPLIQVYAQHISGPYVPLIQVMHNTSLVLGGVQRFRQVLKIHENRHRLPHVIHQQHERPPHHPSSPRVLSPQAKTPSYMETIGVVTARDHNKTSRSINSTRSPKSFGNPKKPRKARVPEPSRTPEKPNDAESLRQTDNLRHSDVPKASEGNITYQTSQFPGNLKVPDAPRAPEVPNHLPLDLTSRLQEFPNLAESLQTGPVSASMHSFFEPTISVEAEELSDEEWQQYLESEWGSDKIVPDLLTAPPPYLTNVNFGDHQCVHLGNLITPAHARHKPKLLEFPGEAGHRYAVLLLDLDHTPSPYLSWLLLNVPVDHLNKGVEVVEYEAPRPGQGTGQHRMVFLVYLQKTSLPLNLPGLPASRSCQRTGREGVDLSKMTRDLALKGPIAANYFLSEWDITVEHSCTDL</sequence>
<dbReference type="InterPro" id="IPR036610">
    <property type="entry name" value="PEBP-like_sf"/>
</dbReference>
<name>A0A8J5JFR2_HOMAM</name>
<evidence type="ECO:0000313" key="2">
    <source>
        <dbReference type="EMBL" id="KAG7155636.1"/>
    </source>
</evidence>
<comment type="caution">
    <text evidence="2">The sequence shown here is derived from an EMBL/GenBank/DDBJ whole genome shotgun (WGS) entry which is preliminary data.</text>
</comment>
<feature type="compositionally biased region" description="Polar residues" evidence="1">
    <location>
        <begin position="299"/>
        <end position="309"/>
    </location>
</feature>
<dbReference type="EMBL" id="JAHLQT010041065">
    <property type="protein sequence ID" value="KAG7155636.1"/>
    <property type="molecule type" value="Genomic_DNA"/>
</dbReference>
<evidence type="ECO:0000313" key="3">
    <source>
        <dbReference type="Proteomes" id="UP000747542"/>
    </source>
</evidence>
<dbReference type="CDD" id="cd00866">
    <property type="entry name" value="PEBP_euk"/>
    <property type="match status" value="1"/>
</dbReference>
<dbReference type="SUPFAM" id="SSF49777">
    <property type="entry name" value="PEBP-like"/>
    <property type="match status" value="1"/>
</dbReference>
<feature type="compositionally biased region" description="Polar residues" evidence="1">
    <location>
        <begin position="243"/>
        <end position="254"/>
    </location>
</feature>
<dbReference type="Pfam" id="PF01161">
    <property type="entry name" value="PBP"/>
    <property type="match status" value="1"/>
</dbReference>
<reference evidence="2" key="1">
    <citation type="journal article" date="2021" name="Sci. Adv.">
        <title>The American lobster genome reveals insights on longevity, neural, and immune adaptations.</title>
        <authorList>
            <person name="Polinski J.M."/>
            <person name="Zimin A.V."/>
            <person name="Clark K.F."/>
            <person name="Kohn A.B."/>
            <person name="Sadowski N."/>
            <person name="Timp W."/>
            <person name="Ptitsyn A."/>
            <person name="Khanna P."/>
            <person name="Romanova D.Y."/>
            <person name="Williams P."/>
            <person name="Greenwood S.J."/>
            <person name="Moroz L.L."/>
            <person name="Walt D.R."/>
            <person name="Bodnar A.G."/>
        </authorList>
    </citation>
    <scope>NUCLEOTIDE SEQUENCE</scope>
    <source>
        <strain evidence="2">GMGI-L3</strain>
    </source>
</reference>
<proteinExistence type="predicted"/>
<feature type="compositionally biased region" description="Polar residues" evidence="1">
    <location>
        <begin position="1"/>
        <end position="11"/>
    </location>
</feature>
<dbReference type="Proteomes" id="UP000747542">
    <property type="component" value="Unassembled WGS sequence"/>
</dbReference>
<dbReference type="AlphaFoldDB" id="A0A8J5JFR2"/>
<feature type="region of interest" description="Disordered" evidence="1">
    <location>
        <begin position="1"/>
        <end position="24"/>
    </location>
</feature>
<accession>A0A8J5JFR2</accession>
<dbReference type="PANTHER" id="PTHR11362">
    <property type="entry name" value="PHOSPHATIDYLETHANOLAMINE-BINDING PROTEIN"/>
    <property type="match status" value="1"/>
</dbReference>
<dbReference type="PANTHER" id="PTHR11362:SF152">
    <property type="entry name" value="ODORANT-BINDING PROTEIN A5-LIKE PROTEIN"/>
    <property type="match status" value="1"/>
</dbReference>
<protein>
    <submittedName>
        <fullName evidence="2">Odorant-binding protein A5-like</fullName>
    </submittedName>
</protein>
<feature type="compositionally biased region" description="Basic and acidic residues" evidence="1">
    <location>
        <begin position="265"/>
        <end position="295"/>
    </location>
</feature>